<organism evidence="1 2">
    <name type="scientific">Burkholderia cenocepacia</name>
    <dbReference type="NCBI Taxonomy" id="95486"/>
    <lineage>
        <taxon>Bacteria</taxon>
        <taxon>Pseudomonadati</taxon>
        <taxon>Pseudomonadota</taxon>
        <taxon>Betaproteobacteria</taxon>
        <taxon>Burkholderiales</taxon>
        <taxon>Burkholderiaceae</taxon>
        <taxon>Burkholderia</taxon>
        <taxon>Burkholderia cepacia complex</taxon>
    </lineage>
</organism>
<evidence type="ECO:0000313" key="1">
    <source>
        <dbReference type="EMBL" id="CAB3972867.1"/>
    </source>
</evidence>
<protein>
    <submittedName>
        <fullName evidence="1">Uncharacterized protein</fullName>
    </submittedName>
</protein>
<gene>
    <name evidence="1" type="ORF">BCO9919_05494</name>
</gene>
<proteinExistence type="predicted"/>
<accession>A0A6J5JNY6</accession>
<evidence type="ECO:0000313" key="2">
    <source>
        <dbReference type="Proteomes" id="UP000494322"/>
    </source>
</evidence>
<reference evidence="1 2" key="1">
    <citation type="submission" date="2020-04" db="EMBL/GenBank/DDBJ databases">
        <authorList>
            <person name="Depoorter E."/>
        </authorList>
    </citation>
    <scope>NUCLEOTIDE SEQUENCE [LARGE SCALE GENOMIC DNA]</scope>
    <source>
        <strain evidence="1 2">BCC0132</strain>
    </source>
</reference>
<sequence length="52" mass="5763">MFHARDEYSICARDKTMSVQLSGLNEKAGQSIIDWPAQIKKPGANHAPGFFV</sequence>
<dbReference type="EMBL" id="CABWIK020000043">
    <property type="protein sequence ID" value="CAB3972867.1"/>
    <property type="molecule type" value="Genomic_DNA"/>
</dbReference>
<dbReference type="Proteomes" id="UP000494322">
    <property type="component" value="Unassembled WGS sequence"/>
</dbReference>
<name>A0A6J5JNY6_9BURK</name>
<dbReference type="AlphaFoldDB" id="A0A6J5JNY6"/>